<organism evidence="8 9">
    <name type="scientific">Heyndrickxia coagulans</name>
    <name type="common">Weizmannia coagulans</name>
    <dbReference type="NCBI Taxonomy" id="1398"/>
    <lineage>
        <taxon>Bacteria</taxon>
        <taxon>Bacillati</taxon>
        <taxon>Bacillota</taxon>
        <taxon>Bacilli</taxon>
        <taxon>Bacillales</taxon>
        <taxon>Bacillaceae</taxon>
        <taxon>Heyndrickxia</taxon>
    </lineage>
</organism>
<comment type="catalytic activity">
    <reaction evidence="6">
        <text>precorrin-2 + NAD(+) = sirohydrochlorin + NADH + 2 H(+)</text>
        <dbReference type="Rhea" id="RHEA:15613"/>
        <dbReference type="ChEBI" id="CHEBI:15378"/>
        <dbReference type="ChEBI" id="CHEBI:57540"/>
        <dbReference type="ChEBI" id="CHEBI:57945"/>
        <dbReference type="ChEBI" id="CHEBI:58351"/>
        <dbReference type="ChEBI" id="CHEBI:58827"/>
        <dbReference type="EC" id="1.3.1.76"/>
    </reaction>
</comment>
<evidence type="ECO:0000313" key="9">
    <source>
        <dbReference type="Proteomes" id="UP000070376"/>
    </source>
</evidence>
<dbReference type="AlphaFoldDB" id="A0A133KUW7"/>
<evidence type="ECO:0000256" key="6">
    <source>
        <dbReference type="ARBA" id="ARBA00047561"/>
    </source>
</evidence>
<dbReference type="SUPFAM" id="SSF51735">
    <property type="entry name" value="NAD(P)-binding Rossmann-fold domains"/>
    <property type="match status" value="1"/>
</dbReference>
<dbReference type="InterPro" id="IPR042518">
    <property type="entry name" value="SirC_C"/>
</dbReference>
<name>A0A133KUW7_HEYCO</name>
<sequence length="320" mass="35944">MQRLLFEIPGPFLPPESLGEACGVFYCEPLPYLGEMQFKKCLGAVFQCAYRHFFGPDQPERCPRSGAPLRMPALARFRLPRKRWKGSVRAHSRKWQEARGVSAPDKLERRSGMVWVPVMVNLDGKQAVVIGGGKVAARRFRLFQEAGACVTVVSPHLNDELQVLAQQRAFIWKQKTFEPEDIREADVVVAATNDPETNSRIVAHAPAKALVNDAGHAGSGNLAFPAFFQKGRLSISVSTAGASPKLASRIVNELSGHYDTNYAQYVDFLYECRQLLKQPQFSASEKSEWLEKLLEEAYRKPEKQQEALSFFRSRMQGTAR</sequence>
<dbReference type="InterPro" id="IPR036291">
    <property type="entry name" value="NAD(P)-bd_dom_sf"/>
</dbReference>
<dbReference type="InterPro" id="IPR006367">
    <property type="entry name" value="Sirohaem_synthase_N"/>
</dbReference>
<dbReference type="Pfam" id="PF14824">
    <property type="entry name" value="Sirohm_synth_M"/>
    <property type="match status" value="1"/>
</dbReference>
<dbReference type="Pfam" id="PF13241">
    <property type="entry name" value="NAD_binding_7"/>
    <property type="match status" value="1"/>
</dbReference>
<dbReference type="PATRIC" id="fig|1398.22.peg.1244"/>
<dbReference type="EMBL" id="LRPN01000037">
    <property type="protein sequence ID" value="KWZ83449.1"/>
    <property type="molecule type" value="Genomic_DNA"/>
</dbReference>
<evidence type="ECO:0000313" key="8">
    <source>
        <dbReference type="EMBL" id="KWZ83449.1"/>
    </source>
</evidence>
<dbReference type="NCBIfam" id="NF005222">
    <property type="entry name" value="PRK06718.1"/>
    <property type="match status" value="1"/>
</dbReference>
<accession>A0A133KUW7</accession>
<keyword evidence="3" id="KW-0560">Oxidoreductase</keyword>
<evidence type="ECO:0000256" key="1">
    <source>
        <dbReference type="ARBA" id="ARBA00005010"/>
    </source>
</evidence>
<dbReference type="Proteomes" id="UP000070376">
    <property type="component" value="Unassembled WGS sequence"/>
</dbReference>
<dbReference type="EC" id="1.3.1.76" evidence="2"/>
<dbReference type="InterPro" id="IPR028281">
    <property type="entry name" value="Sirohaem_synthase_central"/>
</dbReference>
<keyword evidence="5" id="KW-0627">Porphyrin biosynthesis</keyword>
<dbReference type="Pfam" id="PF22440">
    <property type="entry name" value="SirC_C"/>
    <property type="match status" value="1"/>
</dbReference>
<comment type="pathway">
    <text evidence="1">Porphyrin-containing compound metabolism; siroheme biosynthesis; sirohydrochlorin from precorrin-2: step 1/1.</text>
</comment>
<evidence type="ECO:0000256" key="5">
    <source>
        <dbReference type="ARBA" id="ARBA00023244"/>
    </source>
</evidence>
<dbReference type="PANTHER" id="PTHR35330">
    <property type="entry name" value="SIROHEME BIOSYNTHESIS PROTEIN MET8"/>
    <property type="match status" value="1"/>
</dbReference>
<dbReference type="UniPathway" id="UPA00262">
    <property type="reaction ID" value="UER00222"/>
</dbReference>
<proteinExistence type="predicted"/>
<dbReference type="Gene3D" id="3.40.50.720">
    <property type="entry name" value="NAD(P)-binding Rossmann-like Domain"/>
    <property type="match status" value="1"/>
</dbReference>
<dbReference type="InterPro" id="IPR028161">
    <property type="entry name" value="Met8-like"/>
</dbReference>
<dbReference type="PANTHER" id="PTHR35330:SF1">
    <property type="entry name" value="SIROHEME BIOSYNTHESIS PROTEIN MET8"/>
    <property type="match status" value="1"/>
</dbReference>
<feature type="domain" description="Siroheme synthase central" evidence="7">
    <location>
        <begin position="231"/>
        <end position="254"/>
    </location>
</feature>
<keyword evidence="4" id="KW-0520">NAD</keyword>
<dbReference type="GO" id="GO:0043115">
    <property type="term" value="F:precorrin-2 dehydrogenase activity"/>
    <property type="evidence" value="ECO:0007669"/>
    <property type="project" value="UniProtKB-EC"/>
</dbReference>
<protein>
    <recommendedName>
        <fullName evidence="2">precorrin-2 dehydrogenase</fullName>
        <ecNumber evidence="2">1.3.1.76</ecNumber>
    </recommendedName>
</protein>
<dbReference type="NCBIfam" id="TIGR01470">
    <property type="entry name" value="cysG_Nterm"/>
    <property type="match status" value="1"/>
</dbReference>
<dbReference type="GO" id="GO:0004325">
    <property type="term" value="F:ferrochelatase activity"/>
    <property type="evidence" value="ECO:0007669"/>
    <property type="project" value="InterPro"/>
</dbReference>
<gene>
    <name evidence="8" type="ORF">HMPREF3213_01225</name>
</gene>
<evidence type="ECO:0000259" key="7">
    <source>
        <dbReference type="Pfam" id="PF14824"/>
    </source>
</evidence>
<evidence type="ECO:0000256" key="2">
    <source>
        <dbReference type="ARBA" id="ARBA00012400"/>
    </source>
</evidence>
<evidence type="ECO:0000256" key="4">
    <source>
        <dbReference type="ARBA" id="ARBA00023027"/>
    </source>
</evidence>
<comment type="caution">
    <text evidence="8">The sequence shown here is derived from an EMBL/GenBank/DDBJ whole genome shotgun (WGS) entry which is preliminary data.</text>
</comment>
<dbReference type="SUPFAM" id="SSF75615">
    <property type="entry name" value="Siroheme synthase middle domains-like"/>
    <property type="match status" value="1"/>
</dbReference>
<reference evidence="9" key="1">
    <citation type="submission" date="2016-01" db="EMBL/GenBank/DDBJ databases">
        <authorList>
            <person name="Mitreva M."/>
            <person name="Pepin K.H."/>
            <person name="Mihindukulasuriya K.A."/>
            <person name="Fulton R."/>
            <person name="Fronick C."/>
            <person name="O'Laughlin M."/>
            <person name="Miner T."/>
            <person name="Herter B."/>
            <person name="Rosa B.A."/>
            <person name="Cordes M."/>
            <person name="Tomlinson C."/>
            <person name="Wollam A."/>
            <person name="Palsikar V.B."/>
            <person name="Mardis E.R."/>
            <person name="Wilson R.K."/>
        </authorList>
    </citation>
    <scope>NUCLEOTIDE SEQUENCE [LARGE SCALE GENOMIC DNA]</scope>
    <source>
        <strain evidence="9">GED7749B</strain>
    </source>
</reference>
<dbReference type="GO" id="GO:0019354">
    <property type="term" value="P:siroheme biosynthetic process"/>
    <property type="evidence" value="ECO:0007669"/>
    <property type="project" value="UniProtKB-UniPathway"/>
</dbReference>
<evidence type="ECO:0000256" key="3">
    <source>
        <dbReference type="ARBA" id="ARBA00023002"/>
    </source>
</evidence>
<dbReference type="Gene3D" id="1.10.8.610">
    <property type="entry name" value="SirC, precorrin-2 dehydrogenase, C-terminal helical domain-like"/>
    <property type="match status" value="1"/>
</dbReference>